<dbReference type="Proteomes" id="UP000003257">
    <property type="component" value="Unassembled WGS sequence"/>
</dbReference>
<keyword evidence="3 6" id="KW-0812">Transmembrane</keyword>
<dbReference type="InterPro" id="IPR002549">
    <property type="entry name" value="AI-2E-like"/>
</dbReference>
<feature type="transmembrane region" description="Helical" evidence="6">
    <location>
        <begin position="12"/>
        <end position="28"/>
    </location>
</feature>
<evidence type="ECO:0000256" key="4">
    <source>
        <dbReference type="ARBA" id="ARBA00022989"/>
    </source>
</evidence>
<feature type="transmembrane region" description="Helical" evidence="6">
    <location>
        <begin position="150"/>
        <end position="170"/>
    </location>
</feature>
<accession>A0ABP2DB04</accession>
<dbReference type="PANTHER" id="PTHR21716:SF16">
    <property type="entry name" value="BLL1467 PROTEIN"/>
    <property type="match status" value="1"/>
</dbReference>
<reference evidence="7 8" key="1">
    <citation type="submission" date="2007-11" db="EMBL/GenBank/DDBJ databases">
        <authorList>
            <person name="Wagner-Dobler I."/>
            <person name="Ferriera S."/>
            <person name="Johnson J."/>
            <person name="Kravitz S."/>
            <person name="Beeson K."/>
            <person name="Sutton G."/>
            <person name="Rogers Y.-H."/>
            <person name="Friedman R."/>
            <person name="Frazier M."/>
            <person name="Venter J.C."/>
        </authorList>
    </citation>
    <scope>NUCLEOTIDE SEQUENCE [LARGE SCALE GENOMIC DNA]</scope>
    <source>
        <strain evidence="7 8">HEL-45</strain>
    </source>
</reference>
<name>A0ABP2DB04_9RHOB</name>
<comment type="similarity">
    <text evidence="2">Belongs to the autoinducer-2 exporter (AI-2E) (TC 2.A.86) family.</text>
</comment>
<feature type="transmembrane region" description="Helical" evidence="6">
    <location>
        <begin position="271"/>
        <end position="295"/>
    </location>
</feature>
<evidence type="ECO:0000256" key="3">
    <source>
        <dbReference type="ARBA" id="ARBA00022692"/>
    </source>
</evidence>
<dbReference type="Pfam" id="PF01594">
    <property type="entry name" value="AI-2E_transport"/>
    <property type="match status" value="1"/>
</dbReference>
<keyword evidence="5 6" id="KW-0472">Membrane</keyword>
<evidence type="ECO:0000256" key="6">
    <source>
        <dbReference type="SAM" id="Phobius"/>
    </source>
</evidence>
<evidence type="ECO:0000256" key="2">
    <source>
        <dbReference type="ARBA" id="ARBA00009773"/>
    </source>
</evidence>
<keyword evidence="4 6" id="KW-1133">Transmembrane helix</keyword>
<comment type="caution">
    <text evidence="7">The sequence shown here is derived from an EMBL/GenBank/DDBJ whole genome shotgun (WGS) entry which is preliminary data.</text>
</comment>
<feature type="transmembrane region" description="Helical" evidence="6">
    <location>
        <begin position="34"/>
        <end position="52"/>
    </location>
</feature>
<keyword evidence="8" id="KW-1185">Reference proteome</keyword>
<feature type="transmembrane region" description="Helical" evidence="6">
    <location>
        <begin position="64"/>
        <end position="89"/>
    </location>
</feature>
<dbReference type="EMBL" id="ABID01000004">
    <property type="protein sequence ID" value="EDQ04466.1"/>
    <property type="molecule type" value="Genomic_DNA"/>
</dbReference>
<evidence type="ECO:0000256" key="5">
    <source>
        <dbReference type="ARBA" id="ARBA00023136"/>
    </source>
</evidence>
<feature type="transmembrane region" description="Helical" evidence="6">
    <location>
        <begin position="206"/>
        <end position="228"/>
    </location>
</feature>
<dbReference type="RefSeq" id="WP_007120230.1">
    <property type="nucleotide sequence ID" value="NZ_ABID01000004.1"/>
</dbReference>
<evidence type="ECO:0000313" key="8">
    <source>
        <dbReference type="Proteomes" id="UP000003257"/>
    </source>
</evidence>
<organism evidence="7 8">
    <name type="scientific">Sulfitobacter indolifex HEL-45</name>
    <dbReference type="NCBI Taxonomy" id="391624"/>
    <lineage>
        <taxon>Bacteria</taxon>
        <taxon>Pseudomonadati</taxon>
        <taxon>Pseudomonadota</taxon>
        <taxon>Alphaproteobacteria</taxon>
        <taxon>Rhodobacterales</taxon>
        <taxon>Roseobacteraceae</taxon>
        <taxon>Sulfitobacter</taxon>
    </lineage>
</organism>
<feature type="transmembrane region" description="Helical" evidence="6">
    <location>
        <begin position="315"/>
        <end position="335"/>
    </location>
</feature>
<dbReference type="PANTHER" id="PTHR21716">
    <property type="entry name" value="TRANSMEMBRANE PROTEIN"/>
    <property type="match status" value="1"/>
</dbReference>
<evidence type="ECO:0000313" key="7">
    <source>
        <dbReference type="EMBL" id="EDQ04466.1"/>
    </source>
</evidence>
<protein>
    <submittedName>
        <fullName evidence="7">Conserved hypothetical membrane/transport protein</fullName>
    </submittedName>
</protein>
<feature type="transmembrane region" description="Helical" evidence="6">
    <location>
        <begin position="234"/>
        <end position="264"/>
    </location>
</feature>
<gene>
    <name evidence="7" type="ORF">OIHEL45_16094</name>
</gene>
<comment type="subcellular location">
    <subcellularLocation>
        <location evidence="1">Membrane</location>
        <topology evidence="1">Multi-pass membrane protein</topology>
    </subcellularLocation>
</comment>
<proteinExistence type="inferred from homology"/>
<evidence type="ECO:0000256" key="1">
    <source>
        <dbReference type="ARBA" id="ARBA00004141"/>
    </source>
</evidence>
<sequence length="371" mass="39473">MILKDIAAIRRLLEVLVLIALFVTAYFAKDLLLPILLGFIIALTLSPLIRSLEKLGIAPPLGAVMLIGLVGLVIFVLAGLSAGTVATWADDIPSMGNEIRRKLQGWVQTVENVRSATEQVEQITAENGGNGAAEEVVVKQPGLLNNAMTAGARIGGTVAVALVLALFLLASGDMFYLKLVQSFQTFTGKKRALKAVYDVERRVSRYLLTITIINAGLGISVGLYLFALGLPVPYVWGLAAFLLNFLPYIGGVIGAVLVGAYAIASFDSLGYAILAPIGYQILTGVEGQFITPYLVGRRLELNTVAVFLTVVFWGWLWGIAGALVAVPFLVVFKVICENVTALNMIGHFLDKSSPDITATAADEPAAEKPGA</sequence>